<gene>
    <name evidence="2" type="ORF">HMPREF0762_00518</name>
</gene>
<evidence type="ECO:0000313" key="3">
    <source>
        <dbReference type="Proteomes" id="UP000006001"/>
    </source>
</evidence>
<sequence>MRSMISERDVPRVLIAPTGFGKTTLAVEYADEIFGFRSTHWIDARDTLFIRDLDAQTVLPTLLEYGEEGSLVVFDDVPYLDDVRAESFSEVVDGLIEAGWEVVVVTEPSFESVLDRHAGCVVVDSTDFLLDDGELASVAAERAVDLKPGAAGSFEPVRVCALAWGEPEDEGRFLDGLTSGLPHDIQLALFVMLVAREGSSEELFHFARALKKDTRRFIETYYPFVGIDSVNEAFCTTPLSIPQIKRIFFASLDSIVSISAFSSADSLVMKLAKLLFTKGEFSRACALVGEFATRSRRLSWLESNLEVLLHAGQPGPVLELVEGFSSTKAPLPSDVATGAMLASIMLDDSKGALRMAARIRGDAACDVWRRCLAALATMRFGSERQRMDARSFIEKHMDEHSFDLMANDEGMLSVSRAMPAVMRAASLGEDDIEGAIAQLEDCGDRICESRIGMLVLTRLVADAAAVCVDDPTCVECAACADDAFERGVSALRGRRRRLAVPDSAEALLYGALAKHADMRGVSFPDDDIERKGRCEIMLLSLAVQKRRLEERRAERRKHRERVLVGEVRAANAHVIERVEPLYIRLFGGMSITRGDEAIGPERFAKRKARTLLAILALNRGREVPRAKLLDALWPGCDERRALNNFYSLWSVLRRALALESGECPYVAKQHMGCMLDMRYARCDVEELDELCNVFKYEQVDLESWIGAYRRICDAYAGDIMPSETESAYISMCRERCRCRITDALATGADRLVDADEPKAALWLAQTAFDRDDRREDLHQTLMRAQIANGRFDAATETYHHLCTYLRDDMGLSPSDASRGLYQRVLVCDDDDSFPRRFPGAKA</sequence>
<organism evidence="2 3">
    <name type="scientific">Slackia exigua (strain ATCC 700122 / DSM 15923 / CIP 105133 / JCM 11022 / KCTC 5966 / S-7)</name>
    <dbReference type="NCBI Taxonomy" id="649764"/>
    <lineage>
        <taxon>Bacteria</taxon>
        <taxon>Bacillati</taxon>
        <taxon>Actinomycetota</taxon>
        <taxon>Coriobacteriia</taxon>
        <taxon>Eggerthellales</taxon>
        <taxon>Eggerthellaceae</taxon>
        <taxon>Slackia</taxon>
    </lineage>
</organism>
<dbReference type="Pfam" id="PF03704">
    <property type="entry name" value="BTAD"/>
    <property type="match status" value="1"/>
</dbReference>
<dbReference type="InterPro" id="IPR011990">
    <property type="entry name" value="TPR-like_helical_dom_sf"/>
</dbReference>
<dbReference type="GO" id="GO:0003677">
    <property type="term" value="F:DNA binding"/>
    <property type="evidence" value="ECO:0007669"/>
    <property type="project" value="InterPro"/>
</dbReference>
<dbReference type="HOGENOM" id="CLU_337994_0_0_11"/>
<evidence type="ECO:0000259" key="1">
    <source>
        <dbReference type="SMART" id="SM01043"/>
    </source>
</evidence>
<dbReference type="AlphaFoldDB" id="D0WF14"/>
<comment type="caution">
    <text evidence="2">The sequence shown here is derived from an EMBL/GenBank/DDBJ whole genome shotgun (WGS) entry which is preliminary data.</text>
</comment>
<dbReference type="SUPFAM" id="SSF48452">
    <property type="entry name" value="TPR-like"/>
    <property type="match status" value="1"/>
</dbReference>
<dbReference type="InterPro" id="IPR027417">
    <property type="entry name" value="P-loop_NTPase"/>
</dbReference>
<dbReference type="InterPro" id="IPR051677">
    <property type="entry name" value="AfsR-DnrI-RedD_regulator"/>
</dbReference>
<name>D0WF14_SLAES</name>
<dbReference type="InterPro" id="IPR016032">
    <property type="entry name" value="Sig_transdc_resp-reg_C-effctor"/>
</dbReference>
<evidence type="ECO:0000313" key="2">
    <source>
        <dbReference type="EMBL" id="EEZ61884.1"/>
    </source>
</evidence>
<dbReference type="SUPFAM" id="SSF52540">
    <property type="entry name" value="P-loop containing nucleoside triphosphate hydrolases"/>
    <property type="match status" value="1"/>
</dbReference>
<keyword evidence="3" id="KW-1185">Reference proteome</keyword>
<dbReference type="InterPro" id="IPR036388">
    <property type="entry name" value="WH-like_DNA-bd_sf"/>
</dbReference>
<dbReference type="STRING" id="649764.HMPREF0762_00518"/>
<dbReference type="eggNOG" id="COG3629">
    <property type="taxonomic scope" value="Bacteria"/>
</dbReference>
<dbReference type="Gene3D" id="1.25.40.10">
    <property type="entry name" value="Tetratricopeptide repeat domain"/>
    <property type="match status" value="1"/>
</dbReference>
<accession>D0WF14</accession>
<protein>
    <submittedName>
        <fullName evidence="2">Bacterial transcriptional activator domain protein</fullName>
    </submittedName>
</protein>
<dbReference type="EMBL" id="ACUX02000005">
    <property type="protein sequence ID" value="EEZ61884.1"/>
    <property type="molecule type" value="Genomic_DNA"/>
</dbReference>
<dbReference type="PANTHER" id="PTHR35807">
    <property type="entry name" value="TRANSCRIPTIONAL REGULATOR REDD-RELATED"/>
    <property type="match status" value="1"/>
</dbReference>
<dbReference type="InterPro" id="IPR005158">
    <property type="entry name" value="BTAD"/>
</dbReference>
<dbReference type="Proteomes" id="UP000006001">
    <property type="component" value="Unassembled WGS sequence"/>
</dbReference>
<dbReference type="SUPFAM" id="SSF46894">
    <property type="entry name" value="C-terminal effector domain of the bipartite response regulators"/>
    <property type="match status" value="1"/>
</dbReference>
<proteinExistence type="predicted"/>
<reference evidence="2" key="1">
    <citation type="submission" date="2009-10" db="EMBL/GenBank/DDBJ databases">
        <authorList>
            <person name="Weinstock G."/>
            <person name="Sodergren E."/>
            <person name="Clifton S."/>
            <person name="Fulton L."/>
            <person name="Fulton B."/>
            <person name="Courtney L."/>
            <person name="Fronick C."/>
            <person name="Harrison M."/>
            <person name="Strong C."/>
            <person name="Farmer C."/>
            <person name="Delahaunty K."/>
            <person name="Markovic C."/>
            <person name="Hall O."/>
            <person name="Minx P."/>
            <person name="Tomlinson C."/>
            <person name="Mitreva M."/>
            <person name="Nelson J."/>
            <person name="Hou S."/>
            <person name="Wollam A."/>
            <person name="Pepin K.H."/>
            <person name="Johnson M."/>
            <person name="Bhonagiri V."/>
            <person name="Nash W.E."/>
            <person name="Warren W."/>
            <person name="Chinwalla A."/>
            <person name="Mardis E.R."/>
            <person name="Wilson R.K."/>
        </authorList>
    </citation>
    <scope>NUCLEOTIDE SEQUENCE [LARGE SCALE GENOMIC DNA]</scope>
    <source>
        <strain evidence="2">ATCC 700122</strain>
    </source>
</reference>
<dbReference type="Gene3D" id="1.10.10.10">
    <property type="entry name" value="Winged helix-like DNA-binding domain superfamily/Winged helix DNA-binding domain"/>
    <property type="match status" value="1"/>
</dbReference>
<dbReference type="GO" id="GO:0006355">
    <property type="term" value="P:regulation of DNA-templated transcription"/>
    <property type="evidence" value="ECO:0007669"/>
    <property type="project" value="InterPro"/>
</dbReference>
<dbReference type="PANTHER" id="PTHR35807:SF2">
    <property type="entry name" value="TRANSCRIPTIONAL ACTIVATOR DOMAIN"/>
    <property type="match status" value="1"/>
</dbReference>
<dbReference type="SMART" id="SM01043">
    <property type="entry name" value="BTAD"/>
    <property type="match status" value="1"/>
</dbReference>
<feature type="domain" description="Bacterial transcriptional activator" evidence="1">
    <location>
        <begin position="699"/>
        <end position="825"/>
    </location>
</feature>